<reference evidence="1" key="1">
    <citation type="submission" date="2021-06" db="EMBL/GenBank/DDBJ databases">
        <authorList>
            <person name="Kallberg Y."/>
            <person name="Tangrot J."/>
            <person name="Rosling A."/>
        </authorList>
    </citation>
    <scope>NUCLEOTIDE SEQUENCE</scope>
    <source>
        <strain evidence="1">87-6 pot B 2015</strain>
    </source>
</reference>
<gene>
    <name evidence="1" type="ORF">FMOSSE_LOCUS4693</name>
</gene>
<organism evidence="1 2">
    <name type="scientific">Funneliformis mosseae</name>
    <name type="common">Endomycorrhizal fungus</name>
    <name type="synonym">Glomus mosseae</name>
    <dbReference type="NCBI Taxonomy" id="27381"/>
    <lineage>
        <taxon>Eukaryota</taxon>
        <taxon>Fungi</taxon>
        <taxon>Fungi incertae sedis</taxon>
        <taxon>Mucoromycota</taxon>
        <taxon>Glomeromycotina</taxon>
        <taxon>Glomeromycetes</taxon>
        <taxon>Glomerales</taxon>
        <taxon>Glomeraceae</taxon>
        <taxon>Funneliformis</taxon>
    </lineage>
</organism>
<sequence length="181" mass="21030">MSNDINPDDAEIATIKSFVISTNMKHFVTSHEDHSLILWNVDFNDKTTKRCVIDKNEQVLLHKSKKLLELSNDKLLIYFCDDNPYLRDLEASKFSPITKPLSDENNKKKSLFVEKKHLRFLPNDDLLLLSIPLLQEDSQDEKIHTRNLLNGEHLLNWLLNDKRRIPTIGQLGIEMINVSPQ</sequence>
<dbReference type="Proteomes" id="UP000789375">
    <property type="component" value="Unassembled WGS sequence"/>
</dbReference>
<evidence type="ECO:0000313" key="2">
    <source>
        <dbReference type="Proteomes" id="UP000789375"/>
    </source>
</evidence>
<accession>A0A9N9F6L8</accession>
<evidence type="ECO:0000313" key="1">
    <source>
        <dbReference type="EMBL" id="CAG8514106.1"/>
    </source>
</evidence>
<dbReference type="SUPFAM" id="SSF50978">
    <property type="entry name" value="WD40 repeat-like"/>
    <property type="match status" value="1"/>
</dbReference>
<protein>
    <submittedName>
        <fullName evidence="1">7820_t:CDS:1</fullName>
    </submittedName>
</protein>
<keyword evidence="2" id="KW-1185">Reference proteome</keyword>
<dbReference type="InterPro" id="IPR036322">
    <property type="entry name" value="WD40_repeat_dom_sf"/>
</dbReference>
<comment type="caution">
    <text evidence="1">The sequence shown here is derived from an EMBL/GenBank/DDBJ whole genome shotgun (WGS) entry which is preliminary data.</text>
</comment>
<proteinExistence type="predicted"/>
<name>A0A9N9F6L8_FUNMO</name>
<dbReference type="EMBL" id="CAJVPP010000811">
    <property type="protein sequence ID" value="CAG8514106.1"/>
    <property type="molecule type" value="Genomic_DNA"/>
</dbReference>
<dbReference type="AlphaFoldDB" id="A0A9N9F6L8"/>